<dbReference type="EMBL" id="JBHULR010000003">
    <property type="protein sequence ID" value="MFD2546737.1"/>
    <property type="molecule type" value="Genomic_DNA"/>
</dbReference>
<dbReference type="RefSeq" id="WP_380900821.1">
    <property type="nucleotide sequence ID" value="NZ_JBHUEG010000007.1"/>
</dbReference>
<keyword evidence="1" id="KW-1133">Transmembrane helix</keyword>
<evidence type="ECO:0000313" key="2">
    <source>
        <dbReference type="EMBL" id="MFD2546737.1"/>
    </source>
</evidence>
<dbReference type="Proteomes" id="UP001597545">
    <property type="component" value="Unassembled WGS sequence"/>
</dbReference>
<evidence type="ECO:0000313" key="3">
    <source>
        <dbReference type="Proteomes" id="UP001597545"/>
    </source>
</evidence>
<feature type="transmembrane region" description="Helical" evidence="1">
    <location>
        <begin position="121"/>
        <end position="141"/>
    </location>
</feature>
<keyword evidence="1" id="KW-0472">Membrane</keyword>
<organism evidence="2 3">
    <name type="scientific">Sphingobacterium suaedae</name>
    <dbReference type="NCBI Taxonomy" id="1686402"/>
    <lineage>
        <taxon>Bacteria</taxon>
        <taxon>Pseudomonadati</taxon>
        <taxon>Bacteroidota</taxon>
        <taxon>Sphingobacteriia</taxon>
        <taxon>Sphingobacteriales</taxon>
        <taxon>Sphingobacteriaceae</taxon>
        <taxon>Sphingobacterium</taxon>
    </lineage>
</organism>
<evidence type="ECO:0000256" key="1">
    <source>
        <dbReference type="SAM" id="Phobius"/>
    </source>
</evidence>
<evidence type="ECO:0008006" key="4">
    <source>
        <dbReference type="Google" id="ProtNLM"/>
    </source>
</evidence>
<keyword evidence="3" id="KW-1185">Reference proteome</keyword>
<name>A0ABW5KCS8_9SPHI</name>
<comment type="caution">
    <text evidence="2">The sequence shown here is derived from an EMBL/GenBank/DDBJ whole genome shotgun (WGS) entry which is preliminary data.</text>
</comment>
<feature type="transmembrane region" description="Helical" evidence="1">
    <location>
        <begin position="84"/>
        <end position="101"/>
    </location>
</feature>
<reference evidence="3" key="1">
    <citation type="journal article" date="2019" name="Int. J. Syst. Evol. Microbiol.">
        <title>The Global Catalogue of Microorganisms (GCM) 10K type strain sequencing project: providing services to taxonomists for standard genome sequencing and annotation.</title>
        <authorList>
            <consortium name="The Broad Institute Genomics Platform"/>
            <consortium name="The Broad Institute Genome Sequencing Center for Infectious Disease"/>
            <person name="Wu L."/>
            <person name="Ma J."/>
        </authorList>
    </citation>
    <scope>NUCLEOTIDE SEQUENCE [LARGE SCALE GENOMIC DNA]</scope>
    <source>
        <strain evidence="3">KCTC 42662</strain>
    </source>
</reference>
<accession>A0ABW5KCS8</accession>
<proteinExistence type="predicted"/>
<keyword evidence="1" id="KW-0812">Transmembrane</keyword>
<gene>
    <name evidence="2" type="ORF">ACFSR5_03650</name>
</gene>
<protein>
    <recommendedName>
        <fullName evidence="4">DUF1440 domain-containing protein</fullName>
    </recommendedName>
</protein>
<sequence length="147" mass="15514">MKNSTQILAGLGGALVLNLVHEFARHGVRDAPHVQEIAEQGIDKIVDKAGLPKPEGNTRYGIALAGDIVANTVYYAQVGYGKNGWTRGIALGLIGGIGAVLLPEKLGFDDRPVSKTTTTKILTIVWYTLGGITAAALNHALRREATA</sequence>